<dbReference type="AlphaFoldDB" id="A0A223XS59"/>
<proteinExistence type="predicted"/>
<dbReference type="InterPro" id="IPR035451">
    <property type="entry name" value="Ada-like_dom_sf"/>
</dbReference>
<dbReference type="GO" id="GO:0046872">
    <property type="term" value="F:metal ion binding"/>
    <property type="evidence" value="ECO:0007669"/>
    <property type="project" value="InterPro"/>
</dbReference>
<dbReference type="InterPro" id="IPR044929">
    <property type="entry name" value="DNA/RNA_non-sp_Endonuclease_sf"/>
</dbReference>
<name>A0A223XS59_LEUME</name>
<dbReference type="Proteomes" id="UP000469952">
    <property type="component" value="Unassembled WGS sequence"/>
</dbReference>
<dbReference type="SUPFAM" id="SSF57884">
    <property type="entry name" value="Ada DNA repair protein, N-terminal domain (N-Ada 10)"/>
    <property type="match status" value="1"/>
</dbReference>
<reference evidence="2 3" key="1">
    <citation type="submission" date="2019-10" db="EMBL/GenBank/DDBJ databases">
        <title>WGS of Leuconostoc mesenteroides.</title>
        <authorList>
            <person name="Melo Bolivar J."/>
            <person name="Marino-Ramirez L."/>
            <person name="Villamil Diaz L.M."/>
        </authorList>
    </citation>
    <scope>NUCLEOTIDE SEQUENCE [LARGE SCALE GENOMIC DNA]</scope>
    <source>
        <strain evidence="2 3">M11</strain>
    </source>
</reference>
<dbReference type="SMART" id="SM00892">
    <property type="entry name" value="Endonuclease_NS"/>
    <property type="match status" value="1"/>
</dbReference>
<dbReference type="GeneID" id="29577444"/>
<gene>
    <name evidence="2" type="ORF">GFV13_01340</name>
</gene>
<organism evidence="2 3">
    <name type="scientific">Leuconostoc mesenteroides</name>
    <dbReference type="NCBI Taxonomy" id="1245"/>
    <lineage>
        <taxon>Bacteria</taxon>
        <taxon>Bacillati</taxon>
        <taxon>Bacillota</taxon>
        <taxon>Bacilli</taxon>
        <taxon>Lactobacillales</taxon>
        <taxon>Lactobacillaceae</taxon>
        <taxon>Leuconostoc</taxon>
    </lineage>
</organism>
<evidence type="ECO:0000313" key="3">
    <source>
        <dbReference type="Proteomes" id="UP000469952"/>
    </source>
</evidence>
<sequence>MLKLLKKVTISAVLVVATSTIYPALGVAADSYQKDKLSGAEQHPLSFKNEKQLVLADQDSQKRAVDAHIQLNYAEEPTAKQATKLNYNPVGWHNYKFKYKKANASIGKSWLFNRGHLIGYQFSGLNDEAKNLVPETAYLNTGALKKSNASNKKAMLYYERGLTKWLKHHKSSRLDYQVTPMYSGNELLPRQIRLSYIGYSNSGEKVKISLKSYREEDGNDGATVVYLNNDSSNAIINYADGTAKNTLHKKADLAAQKEAAEEASSAAASSSARASSEAVSSAKASSEAEQSSIAAAQKAASEASVSQAAAASSQAAANSAAAASAAQAQAAQNQSAATQTYTGESQQIIGNSKSHIYHVPGQAGYYMNSSNAVYFNSEADAQAAGYRKSLR</sequence>
<protein>
    <submittedName>
        <fullName evidence="2">DNA-entry nuclease</fullName>
    </submittedName>
</protein>
<evidence type="ECO:0000313" key="2">
    <source>
        <dbReference type="EMBL" id="MQR25944.1"/>
    </source>
</evidence>
<dbReference type="OrthoDB" id="9783680at2"/>
<dbReference type="Gene3D" id="3.40.10.10">
    <property type="entry name" value="DNA Methylphosphotriester Repair Domain"/>
    <property type="match status" value="1"/>
</dbReference>
<evidence type="ECO:0000259" key="1">
    <source>
        <dbReference type="SMART" id="SM00892"/>
    </source>
</evidence>
<dbReference type="PRINTS" id="PR01852">
    <property type="entry name" value="SIBAPROTEIN"/>
</dbReference>
<accession>A0A223XS59</accession>
<dbReference type="GO" id="GO:0016787">
    <property type="term" value="F:hydrolase activity"/>
    <property type="evidence" value="ECO:0007669"/>
    <property type="project" value="InterPro"/>
</dbReference>
<dbReference type="EMBL" id="WIPA01000001">
    <property type="protein sequence ID" value="MQR25944.1"/>
    <property type="molecule type" value="Genomic_DNA"/>
</dbReference>
<dbReference type="RefSeq" id="WP_011679532.1">
    <property type="nucleotide sequence ID" value="NZ_AP017936.1"/>
</dbReference>
<dbReference type="InterPro" id="IPR009148">
    <property type="entry name" value="PcsB-like"/>
</dbReference>
<dbReference type="GO" id="GO:0003676">
    <property type="term" value="F:nucleic acid binding"/>
    <property type="evidence" value="ECO:0007669"/>
    <property type="project" value="InterPro"/>
</dbReference>
<dbReference type="OMA" id="WLFNRGH"/>
<dbReference type="Pfam" id="PF13930">
    <property type="entry name" value="Endonuclea_NS_2"/>
    <property type="match status" value="1"/>
</dbReference>
<dbReference type="InterPro" id="IPR001604">
    <property type="entry name" value="Endo_G_ENPP1-like_dom"/>
</dbReference>
<dbReference type="InterPro" id="IPR044927">
    <property type="entry name" value="Endonuclea_NS_2"/>
</dbReference>
<feature type="domain" description="DNA/RNA non-specific endonuclease/pyrophosphatase/phosphodiesterase" evidence="1">
    <location>
        <begin position="47"/>
        <end position="245"/>
    </location>
</feature>
<comment type="caution">
    <text evidence="2">The sequence shown here is derived from an EMBL/GenBank/DDBJ whole genome shotgun (WGS) entry which is preliminary data.</text>
</comment>
<dbReference type="Gene3D" id="3.40.570.10">
    <property type="entry name" value="Extracellular Endonuclease, subunit A"/>
    <property type="match status" value="1"/>
</dbReference>